<dbReference type="PANTHER" id="PTHR10788">
    <property type="entry name" value="TREHALOSE-6-PHOSPHATE SYNTHASE"/>
    <property type="match status" value="1"/>
</dbReference>
<accession>A0A6P5EKI0</accession>
<dbReference type="PANTHER" id="PTHR10788:SF46">
    <property type="entry name" value="ALPHA,ALPHA-TREHALOSE-PHOSPHATE SYNTHASE [UDP-FORMING] 11-RELATED"/>
    <property type="match status" value="1"/>
</dbReference>
<evidence type="ECO:0000256" key="1">
    <source>
        <dbReference type="SAM" id="MobiDB-lite"/>
    </source>
</evidence>
<sequence>MGGRASAASSAPSRNWSSRNPLEACGGAWGLRLVVRYPPTALWRSTDADQLPLDLDHTSSPDEQGEAIRRLGYAPNSTTDRRVTVKIPPVGVDVAQHRFVVAAPEALATLRDLSLGFKDRIVLLGVGDVDLFKGIGLKLLAMATATTPSSSSTTLVSTFEKAAYYAAAECVVVSAVRDGLNRIPYIYTVYRELLASTRRSPKPPATSSSSSSSNGRTWRSALSSSTSPSFSSNRVWRSTPSSSSCSSPASPLPLTRCFICVHNEPRRHSRLRRSRWSTRRRRMRCRMGRRLVRGGGRPENANSELLAAGTFVDTCQDSFDEFPDVDGSPLANAQTNLSRLVSNGISLAAYQAA</sequence>
<gene>
    <name evidence="3" type="primary">LOC109705584</name>
</gene>
<dbReference type="SUPFAM" id="SSF53756">
    <property type="entry name" value="UDP-Glycosyltransferase/glycogen phosphorylase"/>
    <property type="match status" value="1"/>
</dbReference>
<feature type="region of interest" description="Disordered" evidence="1">
    <location>
        <begin position="198"/>
        <end position="250"/>
    </location>
</feature>
<reference evidence="2" key="1">
    <citation type="journal article" date="2015" name="Nat. Genet.">
        <title>The pineapple genome and the evolution of CAM photosynthesis.</title>
        <authorList>
            <person name="Ming R."/>
            <person name="VanBuren R."/>
            <person name="Wai C.M."/>
            <person name="Tang H."/>
            <person name="Schatz M.C."/>
            <person name="Bowers J.E."/>
            <person name="Lyons E."/>
            <person name="Wang M.L."/>
            <person name="Chen J."/>
            <person name="Biggers E."/>
            <person name="Zhang J."/>
            <person name="Huang L."/>
            <person name="Zhang L."/>
            <person name="Miao W."/>
            <person name="Zhang J."/>
            <person name="Ye Z."/>
            <person name="Miao C."/>
            <person name="Lin Z."/>
            <person name="Wang H."/>
            <person name="Zhou H."/>
            <person name="Yim W.C."/>
            <person name="Priest H.D."/>
            <person name="Zheng C."/>
            <person name="Woodhouse M."/>
            <person name="Edger P.P."/>
            <person name="Guyot R."/>
            <person name="Guo H.B."/>
            <person name="Guo H."/>
            <person name="Zheng G."/>
            <person name="Singh R."/>
            <person name="Sharma A."/>
            <person name="Min X."/>
            <person name="Zheng Y."/>
            <person name="Lee H."/>
            <person name="Gurtowski J."/>
            <person name="Sedlazeck F.J."/>
            <person name="Harkess A."/>
            <person name="McKain M.R."/>
            <person name="Liao Z."/>
            <person name="Fang J."/>
            <person name="Liu J."/>
            <person name="Zhang X."/>
            <person name="Zhang Q."/>
            <person name="Hu W."/>
            <person name="Qin Y."/>
            <person name="Wang K."/>
            <person name="Chen L.Y."/>
            <person name="Shirley N."/>
            <person name="Lin Y.R."/>
            <person name="Liu L.Y."/>
            <person name="Hernandez A.G."/>
            <person name="Wright C.L."/>
            <person name="Bulone V."/>
            <person name="Tuskan G.A."/>
            <person name="Heath K."/>
            <person name="Zee F."/>
            <person name="Moore P.H."/>
            <person name="Sunkar R."/>
            <person name="Leebens-Mack J.H."/>
            <person name="Mockler T."/>
            <person name="Bennetzen J.L."/>
            <person name="Freeling M."/>
            <person name="Sankoff D."/>
            <person name="Paterson A.H."/>
            <person name="Zhu X."/>
            <person name="Yang X."/>
            <person name="Smith J.A."/>
            <person name="Cushman J.C."/>
            <person name="Paull R.E."/>
            <person name="Yu Q."/>
        </authorList>
    </citation>
    <scope>NUCLEOTIDE SEQUENCE [LARGE SCALE GENOMIC DNA]</scope>
    <source>
        <strain evidence="2">cv. F153</strain>
    </source>
</reference>
<dbReference type="InterPro" id="IPR001830">
    <property type="entry name" value="Glyco_trans_20"/>
</dbReference>
<dbReference type="Gene3D" id="1.20.140.40">
    <property type="entry name" value="Invertase/pectin methylesterase inhibitor family protein"/>
    <property type="match status" value="1"/>
</dbReference>
<evidence type="ECO:0000313" key="3">
    <source>
        <dbReference type="RefSeq" id="XP_020081915.1"/>
    </source>
</evidence>
<evidence type="ECO:0000313" key="2">
    <source>
        <dbReference type="Proteomes" id="UP000515123"/>
    </source>
</evidence>
<proteinExistence type="predicted"/>
<dbReference type="Gene3D" id="3.40.50.2000">
    <property type="entry name" value="Glycogen Phosphorylase B"/>
    <property type="match status" value="1"/>
</dbReference>
<dbReference type="InterPro" id="IPR035513">
    <property type="entry name" value="Invertase/methylesterase_inhib"/>
</dbReference>
<keyword evidence="2" id="KW-1185">Reference proteome</keyword>
<feature type="compositionally biased region" description="Low complexity" evidence="1">
    <location>
        <begin position="205"/>
        <end position="250"/>
    </location>
</feature>
<dbReference type="GeneID" id="109705584"/>
<reference evidence="3" key="2">
    <citation type="submission" date="2025-08" db="UniProtKB">
        <authorList>
            <consortium name="RefSeq"/>
        </authorList>
    </citation>
    <scope>IDENTIFICATION</scope>
    <source>
        <tissue evidence="3">Leaf</tissue>
    </source>
</reference>
<dbReference type="GO" id="GO:0005992">
    <property type="term" value="P:trehalose biosynthetic process"/>
    <property type="evidence" value="ECO:0007669"/>
    <property type="project" value="InterPro"/>
</dbReference>
<dbReference type="RefSeq" id="XP_020081915.1">
    <property type="nucleotide sequence ID" value="XM_020226326.1"/>
</dbReference>
<organism evidence="2 3">
    <name type="scientific">Ananas comosus</name>
    <name type="common">Pineapple</name>
    <name type="synonym">Ananas ananas</name>
    <dbReference type="NCBI Taxonomy" id="4615"/>
    <lineage>
        <taxon>Eukaryota</taxon>
        <taxon>Viridiplantae</taxon>
        <taxon>Streptophyta</taxon>
        <taxon>Embryophyta</taxon>
        <taxon>Tracheophyta</taxon>
        <taxon>Spermatophyta</taxon>
        <taxon>Magnoliopsida</taxon>
        <taxon>Liliopsida</taxon>
        <taxon>Poales</taxon>
        <taxon>Bromeliaceae</taxon>
        <taxon>Bromelioideae</taxon>
        <taxon>Ananas</taxon>
    </lineage>
</organism>
<protein>
    <submittedName>
        <fullName evidence="3">Uncharacterized protein LOC109705584</fullName>
    </submittedName>
</protein>
<dbReference type="GO" id="GO:0004805">
    <property type="term" value="F:trehalose-phosphatase activity"/>
    <property type="evidence" value="ECO:0007669"/>
    <property type="project" value="TreeGrafter"/>
</dbReference>
<dbReference type="AlphaFoldDB" id="A0A6P5EKI0"/>
<dbReference type="SUPFAM" id="SSF101148">
    <property type="entry name" value="Plant invertase/pectin methylesterase inhibitor"/>
    <property type="match status" value="1"/>
</dbReference>
<name>A0A6P5EKI0_ANACO</name>
<dbReference type="GO" id="GO:0005829">
    <property type="term" value="C:cytosol"/>
    <property type="evidence" value="ECO:0007669"/>
    <property type="project" value="TreeGrafter"/>
</dbReference>
<dbReference type="Proteomes" id="UP000515123">
    <property type="component" value="Unplaced"/>
</dbReference>